<evidence type="ECO:0000256" key="4">
    <source>
        <dbReference type="ARBA" id="ARBA00022741"/>
    </source>
</evidence>
<dbReference type="PANTHER" id="PTHR44936">
    <property type="entry name" value="SENSOR PROTEIN CREC"/>
    <property type="match status" value="1"/>
</dbReference>
<dbReference type="GO" id="GO:0004673">
    <property type="term" value="F:protein histidine kinase activity"/>
    <property type="evidence" value="ECO:0007669"/>
    <property type="project" value="UniProtKB-EC"/>
</dbReference>
<evidence type="ECO:0000313" key="8">
    <source>
        <dbReference type="EMBL" id="MFC7141938.1"/>
    </source>
</evidence>
<dbReference type="PANTHER" id="PTHR44936:SF10">
    <property type="entry name" value="SENSOR PROTEIN RSTB"/>
    <property type="match status" value="1"/>
</dbReference>
<dbReference type="GeneID" id="78822267"/>
<dbReference type="Pfam" id="PF02518">
    <property type="entry name" value="HATPase_c"/>
    <property type="match status" value="1"/>
</dbReference>
<evidence type="ECO:0000256" key="2">
    <source>
        <dbReference type="ARBA" id="ARBA00012438"/>
    </source>
</evidence>
<accession>A0ABD5Y3G0</accession>
<dbReference type="RefSeq" id="WP_274323016.1">
    <property type="nucleotide sequence ID" value="NZ_CP118158.1"/>
</dbReference>
<keyword evidence="4" id="KW-0547">Nucleotide-binding</keyword>
<dbReference type="PROSITE" id="PS50109">
    <property type="entry name" value="HIS_KIN"/>
    <property type="match status" value="1"/>
</dbReference>
<name>A0ABD5Y3G0_9EURY</name>
<keyword evidence="9" id="KW-1185">Reference proteome</keyword>
<comment type="caution">
    <text evidence="8">The sequence shown here is derived from an EMBL/GenBank/DDBJ whole genome shotgun (WGS) entry which is preliminary data.</text>
</comment>
<dbReference type="CDD" id="cd00075">
    <property type="entry name" value="HATPase"/>
    <property type="match status" value="1"/>
</dbReference>
<evidence type="ECO:0000256" key="5">
    <source>
        <dbReference type="ARBA" id="ARBA00022777"/>
    </source>
</evidence>
<feature type="domain" description="Histidine kinase" evidence="7">
    <location>
        <begin position="185"/>
        <end position="391"/>
    </location>
</feature>
<evidence type="ECO:0000259" key="7">
    <source>
        <dbReference type="PROSITE" id="PS50109"/>
    </source>
</evidence>
<evidence type="ECO:0000256" key="1">
    <source>
        <dbReference type="ARBA" id="ARBA00000085"/>
    </source>
</evidence>
<keyword evidence="6 8" id="KW-0067">ATP-binding</keyword>
<dbReference type="PRINTS" id="PR00344">
    <property type="entry name" value="BCTRLSENSOR"/>
</dbReference>
<dbReference type="InterPro" id="IPR005467">
    <property type="entry name" value="His_kinase_dom"/>
</dbReference>
<dbReference type="InterPro" id="IPR036890">
    <property type="entry name" value="HATPase_C_sf"/>
</dbReference>
<dbReference type="Pfam" id="PF13492">
    <property type="entry name" value="GAF_3"/>
    <property type="match status" value="1"/>
</dbReference>
<dbReference type="Proteomes" id="UP001596432">
    <property type="component" value="Unassembled WGS sequence"/>
</dbReference>
<evidence type="ECO:0000256" key="3">
    <source>
        <dbReference type="ARBA" id="ARBA00022679"/>
    </source>
</evidence>
<sequence length="391" mass="41797">MGFEQRQDFARQVADLNKYGQALNQCETVDEVVSLTLEAITILFELTDVTVIEVRGCGDADSDLRVAGSTNPDISAGSPPSDVARRAYETGDTVVLSGDEAGIETDSDTTATLAVPEGIVDETICVIVVRSSTVEEFGDGFVRPMEILATHAATAISNIRSRERLERARRDLETRKEMIELYDRLLRHDIGNDLQVIVGFADAVADSVEDDRAAEYVGKIQRAAANSADLVDRAGDLVSTLEAQREPEARKLRPLLERAVADATDQHRSLSVEFDGGDFDHRVYAGDLIDSVFGNVLSNAAVHNDRDVSVRLSAVESTADDVTVGVADDGAGIPPDIRDDIFEMGVKGADSQGTGFGLGFVRALGESYGGAVAVGESDAGGAEFQITLERA</sequence>
<dbReference type="EC" id="2.7.13.3" evidence="2"/>
<dbReference type="InterPro" id="IPR004358">
    <property type="entry name" value="Sig_transdc_His_kin-like_C"/>
</dbReference>
<evidence type="ECO:0000313" key="9">
    <source>
        <dbReference type="Proteomes" id="UP001596432"/>
    </source>
</evidence>
<dbReference type="InterPro" id="IPR003018">
    <property type="entry name" value="GAF"/>
</dbReference>
<proteinExistence type="predicted"/>
<dbReference type="SUPFAM" id="SSF55781">
    <property type="entry name" value="GAF domain-like"/>
    <property type="match status" value="1"/>
</dbReference>
<dbReference type="InterPro" id="IPR029016">
    <property type="entry name" value="GAF-like_dom_sf"/>
</dbReference>
<dbReference type="Gene3D" id="3.30.450.40">
    <property type="match status" value="1"/>
</dbReference>
<dbReference type="SUPFAM" id="SSF55874">
    <property type="entry name" value="ATPase domain of HSP90 chaperone/DNA topoisomerase II/histidine kinase"/>
    <property type="match status" value="1"/>
</dbReference>
<gene>
    <name evidence="8" type="ORF">ACFQMA_19135</name>
</gene>
<dbReference type="InterPro" id="IPR050980">
    <property type="entry name" value="2C_sensor_his_kinase"/>
</dbReference>
<keyword evidence="3" id="KW-0808">Transferase</keyword>
<organism evidence="8 9">
    <name type="scientific">Halosimplex aquaticum</name>
    <dbReference type="NCBI Taxonomy" id="3026162"/>
    <lineage>
        <taxon>Archaea</taxon>
        <taxon>Methanobacteriati</taxon>
        <taxon>Methanobacteriota</taxon>
        <taxon>Stenosarchaea group</taxon>
        <taxon>Halobacteria</taxon>
        <taxon>Halobacteriales</taxon>
        <taxon>Haloarculaceae</taxon>
        <taxon>Halosimplex</taxon>
    </lineage>
</organism>
<evidence type="ECO:0000256" key="6">
    <source>
        <dbReference type="ARBA" id="ARBA00022840"/>
    </source>
</evidence>
<dbReference type="SMART" id="SM00387">
    <property type="entry name" value="HATPase_c"/>
    <property type="match status" value="1"/>
</dbReference>
<dbReference type="AlphaFoldDB" id="A0ABD5Y3G0"/>
<dbReference type="EMBL" id="JBHTAS010000001">
    <property type="protein sequence ID" value="MFC7141938.1"/>
    <property type="molecule type" value="Genomic_DNA"/>
</dbReference>
<dbReference type="Gene3D" id="3.30.565.10">
    <property type="entry name" value="Histidine kinase-like ATPase, C-terminal domain"/>
    <property type="match status" value="1"/>
</dbReference>
<dbReference type="GO" id="GO:0005524">
    <property type="term" value="F:ATP binding"/>
    <property type="evidence" value="ECO:0007669"/>
    <property type="project" value="UniProtKB-KW"/>
</dbReference>
<comment type="catalytic activity">
    <reaction evidence="1">
        <text>ATP + protein L-histidine = ADP + protein N-phospho-L-histidine.</text>
        <dbReference type="EC" id="2.7.13.3"/>
    </reaction>
</comment>
<keyword evidence="5" id="KW-0418">Kinase</keyword>
<protein>
    <recommendedName>
        <fullName evidence="2">histidine kinase</fullName>
        <ecNumber evidence="2">2.7.13.3</ecNumber>
    </recommendedName>
</protein>
<dbReference type="InterPro" id="IPR003594">
    <property type="entry name" value="HATPase_dom"/>
</dbReference>
<reference evidence="8 9" key="1">
    <citation type="journal article" date="2019" name="Int. J. Syst. Evol. Microbiol.">
        <title>The Global Catalogue of Microorganisms (GCM) 10K type strain sequencing project: providing services to taxonomists for standard genome sequencing and annotation.</title>
        <authorList>
            <consortium name="The Broad Institute Genomics Platform"/>
            <consortium name="The Broad Institute Genome Sequencing Center for Infectious Disease"/>
            <person name="Wu L."/>
            <person name="Ma J."/>
        </authorList>
    </citation>
    <scope>NUCLEOTIDE SEQUENCE [LARGE SCALE GENOMIC DNA]</scope>
    <source>
        <strain evidence="8 9">XZYJT29</strain>
    </source>
</reference>